<keyword evidence="3" id="KW-0963">Cytoplasm</keyword>
<dbReference type="SMART" id="SM00368">
    <property type="entry name" value="LRR_RI"/>
    <property type="match status" value="13"/>
</dbReference>
<dbReference type="InterPro" id="IPR041267">
    <property type="entry name" value="NLRP_HD2"/>
</dbReference>
<keyword evidence="7" id="KW-0547">Nucleotide-binding</keyword>
<dbReference type="PROSITE" id="PS51450">
    <property type="entry name" value="LRR"/>
    <property type="match status" value="2"/>
</dbReference>
<dbReference type="Pfam" id="PF05729">
    <property type="entry name" value="NACHT"/>
    <property type="match status" value="1"/>
</dbReference>
<dbReference type="FunFam" id="3.40.50.300:FF:000210">
    <property type="entry name" value="Si:dkey-16p6.1"/>
    <property type="match status" value="1"/>
</dbReference>
<keyword evidence="4" id="KW-0433">Leucine-rich repeat</keyword>
<evidence type="ECO:0000313" key="16">
    <source>
        <dbReference type="Proteomes" id="UP001274896"/>
    </source>
</evidence>
<evidence type="ECO:0000256" key="9">
    <source>
        <dbReference type="ARBA" id="ARBA00022989"/>
    </source>
</evidence>
<dbReference type="Pfam" id="PF17779">
    <property type="entry name" value="WHD_NOD2"/>
    <property type="match status" value="1"/>
</dbReference>
<dbReference type="SMART" id="SM01288">
    <property type="entry name" value="FISNA"/>
    <property type="match status" value="1"/>
</dbReference>
<feature type="transmembrane region" description="Helical" evidence="12">
    <location>
        <begin position="147"/>
        <end position="165"/>
    </location>
</feature>
<dbReference type="PROSITE" id="PS01130">
    <property type="entry name" value="SLC26A"/>
    <property type="match status" value="1"/>
</dbReference>
<evidence type="ECO:0000256" key="6">
    <source>
        <dbReference type="ARBA" id="ARBA00022737"/>
    </source>
</evidence>
<evidence type="ECO:0000259" key="13">
    <source>
        <dbReference type="PROSITE" id="PS50801"/>
    </source>
</evidence>
<evidence type="ECO:0000256" key="5">
    <source>
        <dbReference type="ARBA" id="ARBA00022692"/>
    </source>
</evidence>
<dbReference type="Pfam" id="PF13516">
    <property type="entry name" value="LRR_6"/>
    <property type="match status" value="6"/>
</dbReference>
<dbReference type="Gene3D" id="3.40.50.300">
    <property type="entry name" value="P-loop containing nucleotide triphosphate hydrolases"/>
    <property type="match status" value="1"/>
</dbReference>
<name>A0AAE0PXV7_9TELE</name>
<keyword evidence="9 12" id="KW-1133">Transmembrane helix</keyword>
<dbReference type="Gene3D" id="3.30.420.10">
    <property type="entry name" value="Ribonuclease H-like superfamily/Ribonuclease H"/>
    <property type="match status" value="1"/>
</dbReference>
<dbReference type="GO" id="GO:0016020">
    <property type="term" value="C:membrane"/>
    <property type="evidence" value="ECO:0007669"/>
    <property type="project" value="UniProtKB-SubCell"/>
</dbReference>
<sequence>MRRSFKHVINQQKTETSLPGGVFHHHLTLQRTLAMESLSGSLRRGLARCCSVATLRSRLPVLTWLPTYSLTWLKMDMLAGLTVGMTTIPQALAYAEVAGLPVQYGLYSSFMGGFVYCVFGTSKDITLGPTAIMSLLCFWYIRGDPVYAVVLTMLCGIIQLAMALLRLGFLLDFISYPVIKGFTCAAAVTIGFGQVKNILGVKDVPQQFFLQVYYTFQKLPEARVGDVILGLSCLFFLLMMTMMKRSLDAVEDNPSPVVMGSRRLVWTLATIRNALVVIAATCVAYSFEVTGHDFFTLTGKTAAGLPPFSAPPLSETTANGTRISFGKIATDLGGGLAVVPLMGVLESIAIAKAFGSKNNYRINANQELFAIGLTNILGSFVSAYPVTGSFGRTAVNSQTGACTPAGGIVTGVLVLLSLAFLMPLFSFVPKASLAAIIICAVGPMIEFSVAPQIWRVRKLDLLPFSVTFLLSFWEVQYGIVGGVVVSGFMLLYQMARPDLKVTDHGLLLMELGSGLQFPAVEHFSGVLHTHALHVSPPRCVLLDCQHVSSMDYTVVNELRDLLKQFKLHGVSLVFSGLKNWTTEQWKKVAWSDESRFLLHHVDGRVRVCLLPGEHMAPGCTTGRRRAGEGSVMLWAMFCWETLGPAIHVDVTVTRSKYLSIVTEHVHPFMETLFPDGCGLFQQDNAPCHKAEMVQEWFDEHNNQFEVLTPPPNSPDLNPIQHLWDVLDKQVRSMEAPPHNLQDLKDLLLTSWCQISQHTFRDLVESIPRRVRAVLAAKASLPRGSDTDFKHDFICNFTRGKKVKLADKVSAAIRRSVYLKRDWSKEQPLGLAADDSSSPTPSPEPSLVSMKSGMSKEQPFCFQKEEIITGSSDKSGRAEVLCDKRSDIFKEIEHKVITLIKEELTRFRKLLSPSSPASPEREAKDDEEQNSVQEAVLKITLHVLRNMKLYDLATTLQNKVIPMCQKKLKCTLRRKSERINEGLSTHGNSKLLTEIFTELYVTEGDSGEINSEHEVRQIEAKAVKPGSEDIPIKCSDLFKPSAGSNASIRTVLTKGVAGIGKTISVQKFIVDWAEGNENDDIHFIFPLPFRELNLMKEKKLSLMDLLYHFFPETSDLHDYGAYKVLFIFDGLDETRLPLDFQNNAILKDGSEPTSLDVLLTNLIKGNLLPSALLWITSRPAAAHQIPPDRVDRVTEVRGFTDAQKQEYFRKRIRDPDLANRIITHLRSTRSLYIMCHIPVFCWITATVLERMLTEAEGKEIPKTLTQMFIYFLIFQTKHRGQKYGDNAEMGFHQTRDRIVALGKLALQQLKRSNLIFYEDDLMDCGIDMREVSVYSGMCTEIFREESGLYLGKVYCFVHLSVQEFLAALYVFISFSNTERSDVAKNSALTDILKKAVDKALHSKNGHLDLFLRFLLGISLDSSQALLRGLITPSESSHSREETITYIKEKIRENPSPDKSINLFHCLNELNDRSLVEEVQMYLNRKGLKRLTGVRFSQAQWSALVFVLLNSEEKLEEINLNDYERSETCFLKLLPVIQASRKAVLCWCQLTLTSCKELASALGSTSSSLRELDLSNNHLYDAGINLLSKALKNPNCKLESLRLCGCNITEKSCGLLASAFNSSYSSLRKLNLSNNILKDSGIKMLCGALDSPNCKLESLKLSCCTLTELSCAFLASSFSSNQSRLRELNLSNNTLQDSGVKMLCAVFEITGCKLEVLKLRACGLTEKSCSALSSVLTSASSRMRVLDLSNNNLQDSVIEMLSAAEMNPHCKLQTLRLPGCSLTQKSCLALAILLSSKLTEVDLGRNELSDSGVKLLSEGMKDSPCKLQTLKLSNCGIRESGCAALSLALSSNPSHLRELDLSGNKIRDLGVKLLSDYLGDPQCMLKRLGLFNCGVTGKSCAALVSALMLNPLHLRELNLGGNGLTNSALGLLFALVQDPVCALEKLDAGIQHVIC</sequence>
<evidence type="ECO:0000256" key="8">
    <source>
        <dbReference type="ARBA" id="ARBA00022840"/>
    </source>
</evidence>
<dbReference type="InterPro" id="IPR002645">
    <property type="entry name" value="STAS_dom"/>
</dbReference>
<keyword evidence="16" id="KW-1185">Reference proteome</keyword>
<dbReference type="SUPFAM" id="SSF52047">
    <property type="entry name" value="RNI-like"/>
    <property type="match status" value="2"/>
</dbReference>
<dbReference type="Pfam" id="PF13358">
    <property type="entry name" value="DDE_3"/>
    <property type="match status" value="1"/>
</dbReference>
<feature type="domain" description="NACHT" evidence="14">
    <location>
        <begin position="1048"/>
        <end position="1180"/>
    </location>
</feature>
<feature type="transmembrane region" description="Helical" evidence="12">
    <location>
        <begin position="264"/>
        <end position="287"/>
    </location>
</feature>
<dbReference type="InterPro" id="IPR036397">
    <property type="entry name" value="RNaseH_sf"/>
</dbReference>
<dbReference type="PROSITE" id="PS50801">
    <property type="entry name" value="STAS"/>
    <property type="match status" value="1"/>
</dbReference>
<dbReference type="CDD" id="cd07042">
    <property type="entry name" value="STAS_SulP_like_sulfate_transporter"/>
    <property type="match status" value="1"/>
</dbReference>
<evidence type="ECO:0000259" key="14">
    <source>
        <dbReference type="PROSITE" id="PS50837"/>
    </source>
</evidence>
<proteinExistence type="predicted"/>
<dbReference type="EMBL" id="JAUCMX010000026">
    <property type="protein sequence ID" value="KAK3510204.1"/>
    <property type="molecule type" value="Genomic_DNA"/>
</dbReference>
<feature type="transmembrane region" description="Helical" evidence="12">
    <location>
        <begin position="224"/>
        <end position="243"/>
    </location>
</feature>
<dbReference type="InterPro" id="IPR029495">
    <property type="entry name" value="NACHT-assoc"/>
</dbReference>
<feature type="transmembrane region" description="Helical" evidence="12">
    <location>
        <begin position="332"/>
        <end position="355"/>
    </location>
</feature>
<comment type="subcellular location">
    <subcellularLocation>
        <location evidence="2">Cytoplasm</location>
    </subcellularLocation>
    <subcellularLocation>
        <location evidence="1">Membrane</location>
        <topology evidence="1">Multi-pass membrane protein</topology>
    </subcellularLocation>
</comment>
<dbReference type="InterPro" id="IPR038717">
    <property type="entry name" value="Tc1-like_DDE_dom"/>
</dbReference>
<dbReference type="Pfam" id="PF17776">
    <property type="entry name" value="NLRC4_HD2"/>
    <property type="match status" value="1"/>
</dbReference>
<dbReference type="GO" id="GO:0003676">
    <property type="term" value="F:nucleic acid binding"/>
    <property type="evidence" value="ECO:0007669"/>
    <property type="project" value="InterPro"/>
</dbReference>
<evidence type="ECO:0000256" key="3">
    <source>
        <dbReference type="ARBA" id="ARBA00022490"/>
    </source>
</evidence>
<dbReference type="PROSITE" id="PS50837">
    <property type="entry name" value="NACHT"/>
    <property type="match status" value="1"/>
</dbReference>
<dbReference type="GO" id="GO:0005524">
    <property type="term" value="F:ATP binding"/>
    <property type="evidence" value="ECO:0007669"/>
    <property type="project" value="UniProtKB-KW"/>
</dbReference>
<dbReference type="CDD" id="cd00116">
    <property type="entry name" value="LRR_RI"/>
    <property type="match status" value="1"/>
</dbReference>
<dbReference type="Pfam" id="PF00916">
    <property type="entry name" value="Sulfate_transp"/>
    <property type="match status" value="1"/>
</dbReference>
<keyword evidence="8" id="KW-0067">ATP-binding</keyword>
<evidence type="ECO:0000256" key="11">
    <source>
        <dbReference type="SAM" id="MobiDB-lite"/>
    </source>
</evidence>
<evidence type="ECO:0000256" key="7">
    <source>
        <dbReference type="ARBA" id="ARBA00022741"/>
    </source>
</evidence>
<feature type="domain" description="STAS" evidence="13">
    <location>
        <begin position="505"/>
        <end position="578"/>
    </location>
</feature>
<protein>
    <submittedName>
        <fullName evidence="15">Uncharacterized protein</fullName>
    </submittedName>
</protein>
<dbReference type="InterPro" id="IPR018045">
    <property type="entry name" value="S04_transporter_CS"/>
</dbReference>
<gene>
    <name evidence="15" type="ORF">QTP70_027768</name>
</gene>
<feature type="transmembrane region" description="Helical" evidence="12">
    <location>
        <begin position="405"/>
        <end position="425"/>
    </location>
</feature>
<dbReference type="InterPro" id="IPR051261">
    <property type="entry name" value="NLR"/>
</dbReference>
<dbReference type="Pfam" id="PF14484">
    <property type="entry name" value="FISNA"/>
    <property type="match status" value="1"/>
</dbReference>
<organism evidence="15 16">
    <name type="scientific">Hemibagrus guttatus</name>
    <dbReference type="NCBI Taxonomy" id="175788"/>
    <lineage>
        <taxon>Eukaryota</taxon>
        <taxon>Metazoa</taxon>
        <taxon>Chordata</taxon>
        <taxon>Craniata</taxon>
        <taxon>Vertebrata</taxon>
        <taxon>Euteleostomi</taxon>
        <taxon>Actinopterygii</taxon>
        <taxon>Neopterygii</taxon>
        <taxon>Teleostei</taxon>
        <taxon>Ostariophysi</taxon>
        <taxon>Siluriformes</taxon>
        <taxon>Bagridae</taxon>
        <taxon>Hemibagrus</taxon>
    </lineage>
</organism>
<dbReference type="Gene3D" id="3.80.10.10">
    <property type="entry name" value="Ribonuclease Inhibitor"/>
    <property type="match status" value="2"/>
</dbReference>
<dbReference type="InterPro" id="IPR041075">
    <property type="entry name" value="NOD1/2_WH"/>
</dbReference>
<evidence type="ECO:0000256" key="1">
    <source>
        <dbReference type="ARBA" id="ARBA00004141"/>
    </source>
</evidence>
<dbReference type="SUPFAM" id="SSF52091">
    <property type="entry name" value="SpoIIaa-like"/>
    <property type="match status" value="1"/>
</dbReference>
<feature type="transmembrane region" description="Helical" evidence="12">
    <location>
        <begin position="177"/>
        <end position="195"/>
    </location>
</feature>
<dbReference type="GO" id="GO:0005737">
    <property type="term" value="C:cytoplasm"/>
    <property type="evidence" value="ECO:0007669"/>
    <property type="project" value="UniProtKB-SubCell"/>
</dbReference>
<dbReference type="InterPro" id="IPR027417">
    <property type="entry name" value="P-loop_NTPase"/>
</dbReference>
<dbReference type="InterPro" id="IPR001611">
    <property type="entry name" value="Leu-rich_rpt"/>
</dbReference>
<accession>A0AAE0PXV7</accession>
<dbReference type="InterPro" id="IPR011547">
    <property type="entry name" value="SLC26A/SulP_dom"/>
</dbReference>
<feature type="region of interest" description="Disordered" evidence="11">
    <location>
        <begin position="828"/>
        <end position="850"/>
    </location>
</feature>
<feature type="region of interest" description="Disordered" evidence="11">
    <location>
        <begin position="910"/>
        <end position="929"/>
    </location>
</feature>
<keyword evidence="5 12" id="KW-0812">Transmembrane</keyword>
<feature type="transmembrane region" description="Helical" evidence="12">
    <location>
        <begin position="432"/>
        <end position="454"/>
    </location>
</feature>
<evidence type="ECO:0000256" key="10">
    <source>
        <dbReference type="ARBA" id="ARBA00023136"/>
    </source>
</evidence>
<feature type="transmembrane region" description="Helical" evidence="12">
    <location>
        <begin position="367"/>
        <end position="385"/>
    </location>
</feature>
<keyword evidence="6" id="KW-0677">Repeat</keyword>
<dbReference type="InterPro" id="IPR007111">
    <property type="entry name" value="NACHT_NTPase"/>
</dbReference>
<dbReference type="GO" id="GO:0008271">
    <property type="term" value="F:secondary active sulfate transmembrane transporter activity"/>
    <property type="evidence" value="ECO:0007669"/>
    <property type="project" value="InterPro"/>
</dbReference>
<dbReference type="FunFam" id="3.80.10.10:FF:001632">
    <property type="entry name" value="Uncharacterized protein"/>
    <property type="match status" value="1"/>
</dbReference>
<evidence type="ECO:0000256" key="4">
    <source>
        <dbReference type="ARBA" id="ARBA00022614"/>
    </source>
</evidence>
<dbReference type="Pfam" id="PF01740">
    <property type="entry name" value="STAS"/>
    <property type="match status" value="1"/>
</dbReference>
<dbReference type="InterPro" id="IPR036513">
    <property type="entry name" value="STAS_dom_sf"/>
</dbReference>
<evidence type="ECO:0000256" key="2">
    <source>
        <dbReference type="ARBA" id="ARBA00004496"/>
    </source>
</evidence>
<keyword evidence="10 12" id="KW-0472">Membrane</keyword>
<comment type="caution">
    <text evidence="15">The sequence shown here is derived from an EMBL/GenBank/DDBJ whole genome shotgun (WGS) entry which is preliminary data.</text>
</comment>
<dbReference type="Proteomes" id="UP001274896">
    <property type="component" value="Unassembled WGS sequence"/>
</dbReference>
<reference evidence="15" key="1">
    <citation type="submission" date="2023-06" db="EMBL/GenBank/DDBJ databases">
        <title>Male Hemibagrus guttatus genome.</title>
        <authorList>
            <person name="Bian C."/>
        </authorList>
    </citation>
    <scope>NUCLEOTIDE SEQUENCE</scope>
    <source>
        <strain evidence="15">Male_cb2023</strain>
        <tissue evidence="15">Muscle</tissue>
    </source>
</reference>
<feature type="transmembrane region" description="Helical" evidence="12">
    <location>
        <begin position="125"/>
        <end position="141"/>
    </location>
</feature>
<dbReference type="InterPro" id="IPR032675">
    <property type="entry name" value="LRR_dom_sf"/>
</dbReference>
<feature type="transmembrane region" description="Helical" evidence="12">
    <location>
        <begin position="474"/>
        <end position="492"/>
    </location>
</feature>
<feature type="transmembrane region" description="Helical" evidence="12">
    <location>
        <begin position="101"/>
        <end position="118"/>
    </location>
</feature>
<dbReference type="PANTHER" id="PTHR24106">
    <property type="entry name" value="NACHT, LRR AND CARD DOMAINS-CONTAINING"/>
    <property type="match status" value="1"/>
</dbReference>
<evidence type="ECO:0000256" key="12">
    <source>
        <dbReference type="SAM" id="Phobius"/>
    </source>
</evidence>
<evidence type="ECO:0000313" key="15">
    <source>
        <dbReference type="EMBL" id="KAK3510204.1"/>
    </source>
</evidence>